<dbReference type="KEGG" id="eba:ebA5631"/>
<evidence type="ECO:0000256" key="5">
    <source>
        <dbReference type="ARBA" id="ARBA00022989"/>
    </source>
</evidence>
<dbReference type="Proteomes" id="UP000006552">
    <property type="component" value="Chromosome"/>
</dbReference>
<name>Q5P035_AROAE</name>
<feature type="transmembrane region" description="Helical" evidence="7">
    <location>
        <begin position="133"/>
        <end position="154"/>
    </location>
</feature>
<protein>
    <submittedName>
        <fullName evidence="8">Probable membrane anchor for molybdopterin oxidoreductase PadBC2</fullName>
    </submittedName>
</protein>
<evidence type="ECO:0000256" key="4">
    <source>
        <dbReference type="ARBA" id="ARBA00022692"/>
    </source>
</evidence>
<keyword evidence="9" id="KW-1185">Reference proteome</keyword>
<dbReference type="RefSeq" id="WP_011238995.1">
    <property type="nucleotide sequence ID" value="NC_006513.1"/>
</dbReference>
<dbReference type="OrthoDB" id="5520897at2"/>
<dbReference type="InterPro" id="IPR052049">
    <property type="entry name" value="Electron_transfer_protein"/>
</dbReference>
<dbReference type="HOGENOM" id="CLU_926618_0_0_4"/>
<dbReference type="eggNOG" id="COG3301">
    <property type="taxonomic scope" value="Bacteria"/>
</dbReference>
<organism evidence="8 9">
    <name type="scientific">Aromatoleum aromaticum (strain DSM 19018 / LMG 30748 / EbN1)</name>
    <name type="common">Azoarcus sp. (strain EbN1)</name>
    <dbReference type="NCBI Taxonomy" id="76114"/>
    <lineage>
        <taxon>Bacteria</taxon>
        <taxon>Pseudomonadati</taxon>
        <taxon>Pseudomonadota</taxon>
        <taxon>Betaproteobacteria</taxon>
        <taxon>Rhodocyclales</taxon>
        <taxon>Rhodocyclaceae</taxon>
        <taxon>Aromatoleum</taxon>
    </lineage>
</organism>
<evidence type="ECO:0000256" key="1">
    <source>
        <dbReference type="ARBA" id="ARBA00004651"/>
    </source>
</evidence>
<feature type="transmembrane region" description="Helical" evidence="7">
    <location>
        <begin position="29"/>
        <end position="49"/>
    </location>
</feature>
<feature type="transmembrane region" description="Helical" evidence="7">
    <location>
        <begin position="166"/>
        <end position="187"/>
    </location>
</feature>
<dbReference type="STRING" id="76114.ebA5631"/>
<feature type="transmembrane region" description="Helical" evidence="7">
    <location>
        <begin position="55"/>
        <end position="76"/>
    </location>
</feature>
<proteinExistence type="inferred from homology"/>
<reference evidence="8 9" key="1">
    <citation type="journal article" date="2005" name="Arch. Microbiol.">
        <title>The genome sequence of an anaerobic aromatic-degrading denitrifying bacterium, strain EbN1.</title>
        <authorList>
            <person name="Rabus R."/>
            <person name="Kube M."/>
            <person name="Heider J."/>
            <person name="Beck A."/>
            <person name="Heitmann K."/>
            <person name="Widdel F."/>
            <person name="Reinhardt R."/>
        </authorList>
    </citation>
    <scope>NUCLEOTIDE SEQUENCE [LARGE SCALE GENOMIC DNA]</scope>
    <source>
        <strain evidence="8 9">EbN1</strain>
    </source>
</reference>
<feature type="transmembrane region" description="Helical" evidence="7">
    <location>
        <begin position="242"/>
        <end position="261"/>
    </location>
</feature>
<dbReference type="Gene3D" id="1.20.1630.10">
    <property type="entry name" value="Formate dehydrogenase/DMSO reductase domain"/>
    <property type="match status" value="1"/>
</dbReference>
<gene>
    <name evidence="8" type="primary">padX2</name>
    <name evidence="8" type="ORF">ebA5631</name>
</gene>
<comment type="similarity">
    <text evidence="2">Belongs to the NrfD family.</text>
</comment>
<evidence type="ECO:0000313" key="9">
    <source>
        <dbReference type="Proteomes" id="UP000006552"/>
    </source>
</evidence>
<dbReference type="PANTHER" id="PTHR34856">
    <property type="entry name" value="PROTEIN NRFD"/>
    <property type="match status" value="1"/>
</dbReference>
<dbReference type="Pfam" id="PF03916">
    <property type="entry name" value="NrfD"/>
    <property type="match status" value="1"/>
</dbReference>
<evidence type="ECO:0000256" key="2">
    <source>
        <dbReference type="ARBA" id="ARBA00008929"/>
    </source>
</evidence>
<evidence type="ECO:0000313" key="8">
    <source>
        <dbReference type="EMBL" id="CAI09329.1"/>
    </source>
</evidence>
<accession>Q5P035</accession>
<feature type="transmembrane region" description="Helical" evidence="7">
    <location>
        <begin position="97"/>
        <end position="113"/>
    </location>
</feature>
<dbReference type="GO" id="GO:0005886">
    <property type="term" value="C:plasma membrane"/>
    <property type="evidence" value="ECO:0007669"/>
    <property type="project" value="UniProtKB-SubCell"/>
</dbReference>
<keyword evidence="6 7" id="KW-0472">Membrane</keyword>
<keyword evidence="3" id="KW-1003">Cell membrane</keyword>
<dbReference type="PANTHER" id="PTHR34856:SF2">
    <property type="entry name" value="PROTEIN NRFD"/>
    <property type="match status" value="1"/>
</dbReference>
<feature type="transmembrane region" description="Helical" evidence="7">
    <location>
        <begin position="199"/>
        <end position="221"/>
    </location>
</feature>
<evidence type="ECO:0000256" key="3">
    <source>
        <dbReference type="ARBA" id="ARBA00022475"/>
    </source>
</evidence>
<evidence type="ECO:0000256" key="6">
    <source>
        <dbReference type="ARBA" id="ARBA00023136"/>
    </source>
</evidence>
<dbReference type="InterPro" id="IPR005614">
    <property type="entry name" value="NrfD-like"/>
</dbReference>
<keyword evidence="5 7" id="KW-1133">Transmembrane helix</keyword>
<feature type="transmembrane region" description="Helical" evidence="7">
    <location>
        <begin position="267"/>
        <end position="287"/>
    </location>
</feature>
<comment type="subcellular location">
    <subcellularLocation>
        <location evidence="1">Cell membrane</location>
        <topology evidence="1">Multi-pass membrane protein</topology>
    </subcellularLocation>
</comment>
<sequence>MNTHAKYEQLIQDLRMDLRPQREWGEGRGIFLVIGHFVVGIAAGAWLFSLFFEQAAGLVVAFVLAALGGIAHLGFLGRPDRFWRMATRVRTSWISRGFIGLSLFLSGAALYLLPLHWPGAWWQQGSLPASAGYVMALLGTLIMMGYMGFVYTSAKAIPFWNSPLHPALYIAYALRGGVAALFVTAWLMDSGQALPAGLLPIWGGITIIVSLFFALELHGAATSGNAAARRSVHELLAGRMSGYFYGGMLALGVLVPAWLMFSSLSGPLSTGLMAVLGITSAIGDFFMKYATIRAGVRLPVWMHLTPQR</sequence>
<keyword evidence="4 7" id="KW-0812">Transmembrane</keyword>
<evidence type="ECO:0000256" key="7">
    <source>
        <dbReference type="SAM" id="Phobius"/>
    </source>
</evidence>
<dbReference type="AlphaFoldDB" id="Q5P035"/>
<dbReference type="EMBL" id="CR555306">
    <property type="protein sequence ID" value="CAI09329.1"/>
    <property type="molecule type" value="Genomic_DNA"/>
</dbReference>